<dbReference type="InterPro" id="IPR003675">
    <property type="entry name" value="Rce1/LyrA-like_dom"/>
</dbReference>
<accession>A0A508TUB0</accession>
<dbReference type="EMBL" id="CAADFC020000029">
    <property type="protein sequence ID" value="VIO77873.1"/>
    <property type="molecule type" value="Genomic_DNA"/>
</dbReference>
<feature type="transmembrane region" description="Helical" evidence="1">
    <location>
        <begin position="207"/>
        <end position="225"/>
    </location>
</feature>
<keyword evidence="1" id="KW-0472">Membrane</keyword>
<keyword evidence="4" id="KW-1185">Reference proteome</keyword>
<reference evidence="3" key="1">
    <citation type="submission" date="2019-02" db="EMBL/GenBank/DDBJ databases">
        <authorList>
            <person name="Pothier F.J."/>
        </authorList>
    </citation>
    <scope>NUCLEOTIDE SEQUENCE</scope>
    <source>
        <strain evidence="3">CI-1B</strain>
    </source>
</reference>
<evidence type="ECO:0000313" key="3">
    <source>
        <dbReference type="EMBL" id="VIO77873.1"/>
    </source>
</evidence>
<feature type="transmembrane region" description="Helical" evidence="1">
    <location>
        <begin position="152"/>
        <end position="172"/>
    </location>
</feature>
<dbReference type="AlphaFoldDB" id="A0A508TUB0"/>
<evidence type="ECO:0000256" key="1">
    <source>
        <dbReference type="SAM" id="Phobius"/>
    </source>
</evidence>
<evidence type="ECO:0000259" key="2">
    <source>
        <dbReference type="Pfam" id="PF02517"/>
    </source>
</evidence>
<keyword evidence="1" id="KW-1133">Transmembrane helix</keyword>
<dbReference type="Pfam" id="PF02517">
    <property type="entry name" value="Rce1-like"/>
    <property type="match status" value="1"/>
</dbReference>
<dbReference type="OrthoDB" id="8453431at2"/>
<sequence>MAILDGGAGSTAPQAKAGSVGWREGIVVLAMVLAPVALAVLLTAAGALAYASWKIVYRDVVEIPTWRSLQPFGMLAYVVSSWIAVAAAWRWSQRRCLRREVFLFRRLTWPATTASLVGFLVALYGAPAATHWLSHVTGGAGPGGRIDFHSPYMTAIYLVLFVVTAPLCEEILYRGLLVAWLRRIGWHDSAIWLVGSLIFGANHIIPFSLVWSVVITAFGAILFGLRLRYDSLTPAWLTHVLFNAQPFLILPLISRIAPALHPGSIS</sequence>
<protein>
    <recommendedName>
        <fullName evidence="2">CAAX prenyl protease 2/Lysostaphin resistance protein A-like domain-containing protein</fullName>
    </recommendedName>
</protein>
<feature type="transmembrane region" description="Helical" evidence="1">
    <location>
        <begin position="71"/>
        <end position="89"/>
    </location>
</feature>
<dbReference type="GO" id="GO:0004175">
    <property type="term" value="F:endopeptidase activity"/>
    <property type="evidence" value="ECO:0007669"/>
    <property type="project" value="UniProtKB-ARBA"/>
</dbReference>
<evidence type="ECO:0000313" key="4">
    <source>
        <dbReference type="Proteomes" id="UP000328092"/>
    </source>
</evidence>
<name>A0A508TUB0_9BRAD</name>
<organism evidence="3 4">
    <name type="scientific">Bradyrhizobium ivorense</name>
    <dbReference type="NCBI Taxonomy" id="2511166"/>
    <lineage>
        <taxon>Bacteria</taxon>
        <taxon>Pseudomonadati</taxon>
        <taxon>Pseudomonadota</taxon>
        <taxon>Alphaproteobacteria</taxon>
        <taxon>Hyphomicrobiales</taxon>
        <taxon>Nitrobacteraceae</taxon>
        <taxon>Bradyrhizobium</taxon>
    </lineage>
</organism>
<dbReference type="Proteomes" id="UP000328092">
    <property type="component" value="Unassembled WGS sequence"/>
</dbReference>
<feature type="transmembrane region" description="Helical" evidence="1">
    <location>
        <begin position="26"/>
        <end position="51"/>
    </location>
</feature>
<comment type="caution">
    <text evidence="3">The sequence shown here is derived from an EMBL/GenBank/DDBJ whole genome shotgun (WGS) entry which is preliminary data.</text>
</comment>
<gene>
    <name evidence="3" type="ORF">CI1B_70550</name>
</gene>
<dbReference type="RefSeq" id="WP_139863624.1">
    <property type="nucleotide sequence ID" value="NZ_CAADFC020000029.1"/>
</dbReference>
<feature type="domain" description="CAAX prenyl protease 2/Lysostaphin resistance protein A-like" evidence="2">
    <location>
        <begin position="154"/>
        <end position="244"/>
    </location>
</feature>
<proteinExistence type="predicted"/>
<dbReference type="GO" id="GO:0080120">
    <property type="term" value="P:CAAX-box protein maturation"/>
    <property type="evidence" value="ECO:0007669"/>
    <property type="project" value="UniProtKB-ARBA"/>
</dbReference>
<keyword evidence="1" id="KW-0812">Transmembrane</keyword>
<feature type="transmembrane region" description="Helical" evidence="1">
    <location>
        <begin position="109"/>
        <end position="132"/>
    </location>
</feature>